<accession>A0A073B152</accession>
<organism evidence="1 2">
    <name type="scientific">Saccharopolyspora rectivirgula</name>
    <dbReference type="NCBI Taxonomy" id="28042"/>
    <lineage>
        <taxon>Bacteria</taxon>
        <taxon>Bacillati</taxon>
        <taxon>Actinomycetota</taxon>
        <taxon>Actinomycetes</taxon>
        <taxon>Pseudonocardiales</taxon>
        <taxon>Pseudonocardiaceae</taxon>
        <taxon>Saccharopolyspora</taxon>
    </lineage>
</organism>
<dbReference type="STRING" id="28042.GU90_04345"/>
<dbReference type="AlphaFoldDB" id="A0A073B152"/>
<comment type="caution">
    <text evidence="1">The sequence shown here is derived from an EMBL/GenBank/DDBJ whole genome shotgun (WGS) entry which is preliminary data.</text>
</comment>
<dbReference type="eggNOG" id="ENOG5033170">
    <property type="taxonomic scope" value="Bacteria"/>
</dbReference>
<reference evidence="1 2" key="1">
    <citation type="submission" date="2014-06" db="EMBL/GenBank/DDBJ databases">
        <title>Saccharopolyspora rectivirgula DSM-43113 Genome sequencing.</title>
        <authorList>
            <person name="Barrera C."/>
            <person name="Millon L."/>
            <person name="Rognon B."/>
            <person name="Zaugg C."/>
            <person name="Monod M."/>
        </authorList>
    </citation>
    <scope>NUCLEOTIDE SEQUENCE [LARGE SCALE GENOMIC DNA]</scope>
    <source>
        <strain evidence="1 2">DSM 43113</strain>
    </source>
</reference>
<protein>
    <submittedName>
        <fullName evidence="1">Uncharacterized protein</fullName>
    </submittedName>
</protein>
<dbReference type="RefSeq" id="WP_037342743.1">
    <property type="nucleotide sequence ID" value="NZ_JNVU01000013.1"/>
</dbReference>
<proteinExistence type="predicted"/>
<evidence type="ECO:0000313" key="2">
    <source>
        <dbReference type="Proteomes" id="UP000031419"/>
    </source>
</evidence>
<gene>
    <name evidence="1" type="ORF">GU90_04345</name>
</gene>
<dbReference type="EMBL" id="JNVU01000013">
    <property type="protein sequence ID" value="KEI45345.1"/>
    <property type="molecule type" value="Genomic_DNA"/>
</dbReference>
<dbReference type="OrthoDB" id="3517652at2"/>
<name>A0A073B152_9PSEU</name>
<dbReference type="Proteomes" id="UP000031419">
    <property type="component" value="Unassembled WGS sequence"/>
</dbReference>
<evidence type="ECO:0000313" key="1">
    <source>
        <dbReference type="EMBL" id="KEI45345.1"/>
    </source>
</evidence>
<sequence>MRLRLASGVPPRKLIFEAAGIRWDDPKGKPWAVRWEELGGVAVSRTKERAVQASDHLTRRTMVRLDLFPADPGFRQRHPEMEHLWEFHRVKNGYRLPLGDAAEFIPLIEQGMHQFRPQLYLGVRDEGFTVGLT</sequence>
<keyword evidence="2" id="KW-1185">Reference proteome</keyword>